<feature type="transmembrane region" description="Helical" evidence="8">
    <location>
        <begin position="155"/>
        <end position="181"/>
    </location>
</feature>
<comment type="subcellular location">
    <subcellularLocation>
        <location evidence="1">Cell inner membrane</location>
        <topology evidence="1">Multi-pass membrane protein</topology>
    </subcellularLocation>
    <subcellularLocation>
        <location evidence="8">Cell membrane</location>
        <topology evidence="8">Multi-pass membrane protein</topology>
    </subcellularLocation>
</comment>
<reference evidence="11" key="1">
    <citation type="submission" date="2017-05" db="EMBL/GenBank/DDBJ databases">
        <title>Complete and WGS of Bordetella genogroups.</title>
        <authorList>
            <person name="Spilker T."/>
            <person name="Lipuma J."/>
        </authorList>
    </citation>
    <scope>NUCLEOTIDE SEQUENCE [LARGE SCALE GENOMIC DNA]</scope>
    <source>
        <strain evidence="11">AU18089</strain>
    </source>
</reference>
<feature type="domain" description="ABC transmembrane type-1" evidence="9">
    <location>
        <begin position="72"/>
        <end position="278"/>
    </location>
</feature>
<feature type="transmembrane region" description="Helical" evidence="8">
    <location>
        <begin position="411"/>
        <end position="432"/>
    </location>
</feature>
<evidence type="ECO:0000256" key="5">
    <source>
        <dbReference type="ARBA" id="ARBA00022692"/>
    </source>
</evidence>
<dbReference type="CDD" id="cd06261">
    <property type="entry name" value="TM_PBP2"/>
    <property type="match status" value="2"/>
</dbReference>
<name>A0A261R0M3_9BORD</name>
<dbReference type="InterPro" id="IPR000515">
    <property type="entry name" value="MetI-like"/>
</dbReference>
<comment type="caution">
    <text evidence="10">The sequence shown here is derived from an EMBL/GenBank/DDBJ whole genome shotgun (WGS) entry which is preliminary data.</text>
</comment>
<feature type="transmembrane region" description="Helical" evidence="8">
    <location>
        <begin position="68"/>
        <end position="96"/>
    </location>
</feature>
<evidence type="ECO:0000256" key="4">
    <source>
        <dbReference type="ARBA" id="ARBA00022519"/>
    </source>
</evidence>
<dbReference type="Gene3D" id="1.10.3720.10">
    <property type="entry name" value="MetI-like"/>
    <property type="match status" value="2"/>
</dbReference>
<keyword evidence="11" id="KW-1185">Reference proteome</keyword>
<dbReference type="RefSeq" id="WP_081745630.1">
    <property type="nucleotide sequence ID" value="NZ_NEVK01000006.1"/>
</dbReference>
<evidence type="ECO:0000256" key="2">
    <source>
        <dbReference type="ARBA" id="ARBA00022448"/>
    </source>
</evidence>
<accession>A0A261R0M3</accession>
<sequence length="576" mass="63404">MHAMKSTGLGRSNIARSLPALVVLLVLAYLVLVPLGILVISSLTPSGLPFDAGWTLLNYLQVYGDPEFWSMVWITLRFAVGSMFWALLLGVALAWLVERTDLPAKTPIRVLLTLPMAIPPFLLAIGWILLLSPRIGVINVFLRDTLGLEQAPFNIYSVTGMVFVQALSLVPSTFLILSPAFRNMDPSLEEAAMTSGANRYRIFARIFVPLLAPAVLAAATFMLMVGFLVFDIPGTLGMPVNIFVLSSRILYLATDTAGGMSAYHVISTISVFFLAILLLQAWGYQRLTRNASRFVTVTGKNFRPRLSRLGRWKWVALGFVGLYFMLATVIPLAMLGWTSLMPWMMPPSLEAAMQASWANHMAFFTDPLTLTALGNSLLIGVVASTVVAAFSVLISWIVVRRRGVTGKLVDFLAFLPIAIPGTMIGVALIYVYLNMPLLNIYGSVWIIAIAYVTTYIPFGTRTTNGVLMQLHRELEEAARTSGAGWWRVMRRVVMPLALPAALAVWIWVIAHCMRELSSALLLQGGGNQTLPVVLWNFWVGGEPNKAAAVGIWLVVLVFVTMLVWQWAGARKMRNAQ</sequence>
<dbReference type="PANTHER" id="PTHR43357:SF4">
    <property type="entry name" value="INNER MEMBRANE ABC TRANSPORTER PERMEASE PROTEIN YDCV"/>
    <property type="match status" value="1"/>
</dbReference>
<gene>
    <name evidence="10" type="ORF">CAL19_14045</name>
</gene>
<feature type="transmembrane region" description="Helical" evidence="8">
    <location>
        <begin position="21"/>
        <end position="48"/>
    </location>
</feature>
<dbReference type="PROSITE" id="PS50928">
    <property type="entry name" value="ABC_TM1"/>
    <property type="match status" value="2"/>
</dbReference>
<dbReference type="Proteomes" id="UP000216947">
    <property type="component" value="Unassembled WGS sequence"/>
</dbReference>
<feature type="transmembrane region" description="Helical" evidence="8">
    <location>
        <begin position="546"/>
        <end position="567"/>
    </location>
</feature>
<dbReference type="PANTHER" id="PTHR43357">
    <property type="entry name" value="INNER MEMBRANE ABC TRANSPORTER PERMEASE PROTEIN YDCV"/>
    <property type="match status" value="1"/>
</dbReference>
<comment type="similarity">
    <text evidence="8">Belongs to the binding-protein-dependent transport system permease family.</text>
</comment>
<feature type="transmembrane region" description="Helical" evidence="8">
    <location>
        <begin position="202"/>
        <end position="230"/>
    </location>
</feature>
<feature type="transmembrane region" description="Helical" evidence="8">
    <location>
        <begin position="492"/>
        <end position="510"/>
    </location>
</feature>
<protein>
    <recommendedName>
        <fullName evidence="9">ABC transmembrane type-1 domain-containing protein</fullName>
    </recommendedName>
</protein>
<evidence type="ECO:0000313" key="11">
    <source>
        <dbReference type="Proteomes" id="UP000216947"/>
    </source>
</evidence>
<feature type="domain" description="ABC transmembrane type-1" evidence="9">
    <location>
        <begin position="373"/>
        <end position="564"/>
    </location>
</feature>
<feature type="transmembrane region" description="Helical" evidence="8">
    <location>
        <begin position="377"/>
        <end position="399"/>
    </location>
</feature>
<proteinExistence type="inferred from homology"/>
<keyword evidence="5 8" id="KW-0812">Transmembrane</keyword>
<evidence type="ECO:0000256" key="1">
    <source>
        <dbReference type="ARBA" id="ARBA00004429"/>
    </source>
</evidence>
<dbReference type="Pfam" id="PF00528">
    <property type="entry name" value="BPD_transp_1"/>
    <property type="match status" value="2"/>
</dbReference>
<keyword evidence="4" id="KW-0997">Cell inner membrane</keyword>
<evidence type="ECO:0000256" key="7">
    <source>
        <dbReference type="ARBA" id="ARBA00023136"/>
    </source>
</evidence>
<dbReference type="SUPFAM" id="SSF161098">
    <property type="entry name" value="MetI-like"/>
    <property type="match status" value="2"/>
</dbReference>
<keyword evidence="6 8" id="KW-1133">Transmembrane helix</keyword>
<feature type="transmembrane region" description="Helical" evidence="8">
    <location>
        <begin position="438"/>
        <end position="458"/>
    </location>
</feature>
<keyword evidence="7 8" id="KW-0472">Membrane</keyword>
<evidence type="ECO:0000313" key="10">
    <source>
        <dbReference type="EMBL" id="OZI18170.1"/>
    </source>
</evidence>
<evidence type="ECO:0000256" key="8">
    <source>
        <dbReference type="RuleBase" id="RU363032"/>
    </source>
</evidence>
<keyword evidence="3" id="KW-1003">Cell membrane</keyword>
<dbReference type="EMBL" id="NEVK01000006">
    <property type="protein sequence ID" value="OZI18170.1"/>
    <property type="molecule type" value="Genomic_DNA"/>
</dbReference>
<dbReference type="GO" id="GO:0055085">
    <property type="term" value="P:transmembrane transport"/>
    <property type="evidence" value="ECO:0007669"/>
    <property type="project" value="InterPro"/>
</dbReference>
<dbReference type="AlphaFoldDB" id="A0A261R0M3"/>
<keyword evidence="2 8" id="KW-0813">Transport</keyword>
<feature type="transmembrane region" description="Helical" evidence="8">
    <location>
        <begin position="108"/>
        <end position="135"/>
    </location>
</feature>
<evidence type="ECO:0000259" key="9">
    <source>
        <dbReference type="PROSITE" id="PS50928"/>
    </source>
</evidence>
<dbReference type="InterPro" id="IPR035906">
    <property type="entry name" value="MetI-like_sf"/>
</dbReference>
<evidence type="ECO:0000256" key="3">
    <source>
        <dbReference type="ARBA" id="ARBA00022475"/>
    </source>
</evidence>
<evidence type="ECO:0000256" key="6">
    <source>
        <dbReference type="ARBA" id="ARBA00022989"/>
    </source>
</evidence>
<organism evidence="10 11">
    <name type="scientific">Bordetella genomosp. 7</name>
    <dbReference type="NCBI Taxonomy" id="1416805"/>
    <lineage>
        <taxon>Bacteria</taxon>
        <taxon>Pseudomonadati</taxon>
        <taxon>Pseudomonadota</taxon>
        <taxon>Betaproteobacteria</taxon>
        <taxon>Burkholderiales</taxon>
        <taxon>Alcaligenaceae</taxon>
        <taxon>Bordetella</taxon>
    </lineage>
</organism>
<feature type="transmembrane region" description="Helical" evidence="8">
    <location>
        <begin position="262"/>
        <end position="284"/>
    </location>
</feature>
<dbReference type="GO" id="GO:0005886">
    <property type="term" value="C:plasma membrane"/>
    <property type="evidence" value="ECO:0007669"/>
    <property type="project" value="UniProtKB-SubCell"/>
</dbReference>
<feature type="transmembrane region" description="Helical" evidence="8">
    <location>
        <begin position="314"/>
        <end position="337"/>
    </location>
</feature>